<gene>
    <name evidence="1" type="ORF">L0P03_18170</name>
</gene>
<dbReference type="Proteomes" id="UP001199750">
    <property type="component" value="Unassembled WGS sequence"/>
</dbReference>
<comment type="caution">
    <text evidence="1">The sequence shown here is derived from an EMBL/GenBank/DDBJ whole genome shotgun (WGS) entry which is preliminary data.</text>
</comment>
<dbReference type="EMBL" id="JAKNDN010000044">
    <property type="protein sequence ID" value="MCG4961748.1"/>
    <property type="molecule type" value="Genomic_DNA"/>
</dbReference>
<dbReference type="AlphaFoldDB" id="A0AAW5CA39"/>
<name>A0AAW5CA39_9BACT</name>
<evidence type="ECO:0000313" key="1">
    <source>
        <dbReference type="EMBL" id="MCG4961748.1"/>
    </source>
</evidence>
<protein>
    <submittedName>
        <fullName evidence="1">Uncharacterized protein</fullName>
    </submittedName>
</protein>
<accession>A0AAW5CA39</accession>
<evidence type="ECO:0000313" key="2">
    <source>
        <dbReference type="Proteomes" id="UP001199750"/>
    </source>
</evidence>
<proteinExistence type="predicted"/>
<dbReference type="RefSeq" id="WP_217778871.1">
    <property type="nucleotide sequence ID" value="NZ_JAHOOV010000037.1"/>
</dbReference>
<reference evidence="1" key="1">
    <citation type="submission" date="2022-01" db="EMBL/GenBank/DDBJ databases">
        <title>Collection of gut derived symbiotic bacterial strains cultured from healthy donors.</title>
        <authorList>
            <person name="Lin H."/>
            <person name="Kohout C."/>
            <person name="Waligurski E."/>
            <person name="Pamer E.G."/>
        </authorList>
    </citation>
    <scope>NUCLEOTIDE SEQUENCE</scope>
    <source>
        <strain evidence="1">DFI.1.149</strain>
    </source>
</reference>
<organism evidence="1 2">
    <name type="scientific">Odoribacter splanchnicus</name>
    <dbReference type="NCBI Taxonomy" id="28118"/>
    <lineage>
        <taxon>Bacteria</taxon>
        <taxon>Pseudomonadati</taxon>
        <taxon>Bacteroidota</taxon>
        <taxon>Bacteroidia</taxon>
        <taxon>Bacteroidales</taxon>
        <taxon>Odoribacteraceae</taxon>
        <taxon>Odoribacter</taxon>
    </lineage>
</organism>
<sequence length="46" mass="5216">MGYTIVLMSADEVFDPAEFEGITDVDVYVVLKKYGRIEKDPEFLTA</sequence>